<evidence type="ECO:0000256" key="4">
    <source>
        <dbReference type="ARBA" id="ARBA00023295"/>
    </source>
</evidence>
<dbReference type="InterPro" id="IPR007612">
    <property type="entry name" value="LOR"/>
</dbReference>
<name>A0A0F0I9T6_ASPPU</name>
<dbReference type="Gene3D" id="2.40.160.200">
    <property type="entry name" value="LURP1-related"/>
    <property type="match status" value="1"/>
</dbReference>
<dbReference type="Pfam" id="PF04525">
    <property type="entry name" value="LOR"/>
    <property type="match status" value="1"/>
</dbReference>
<comment type="similarity">
    <text evidence="1">Belongs to the LOR family.</text>
</comment>
<dbReference type="GO" id="GO:0050295">
    <property type="term" value="F:steryl-beta-glucosidase activity"/>
    <property type="evidence" value="ECO:0007669"/>
    <property type="project" value="TreeGrafter"/>
</dbReference>
<dbReference type="InterPro" id="IPR025659">
    <property type="entry name" value="Tubby-like_C"/>
</dbReference>
<dbReference type="InterPro" id="IPR052066">
    <property type="entry name" value="Glycosphingolipid_Hydrolases"/>
</dbReference>
<proteinExistence type="inferred from homology"/>
<dbReference type="EMBL" id="JZEE01000571">
    <property type="protein sequence ID" value="KJK63432.1"/>
    <property type="molecule type" value="Genomic_DNA"/>
</dbReference>
<comment type="caution">
    <text evidence="6">The sequence shown here is derived from an EMBL/GenBank/DDBJ whole genome shotgun (WGS) entry which is preliminary data.</text>
</comment>
<comment type="similarity">
    <text evidence="2">Belongs to the glycosyl hydrolase 5 (cellulase A) family.</text>
</comment>
<dbReference type="OrthoDB" id="97518at2759"/>
<evidence type="ECO:0000313" key="6">
    <source>
        <dbReference type="EMBL" id="KJK63432.1"/>
    </source>
</evidence>
<evidence type="ECO:0000256" key="1">
    <source>
        <dbReference type="ARBA" id="ARBA00005437"/>
    </source>
</evidence>
<dbReference type="Gene3D" id="2.60.40.1180">
    <property type="entry name" value="Golgi alpha-mannosidase II"/>
    <property type="match status" value="1"/>
</dbReference>
<dbReference type="InterPro" id="IPR017853">
    <property type="entry name" value="GH"/>
</dbReference>
<dbReference type="AlphaFoldDB" id="A0A0F0I9T6"/>
<dbReference type="Proteomes" id="UP000033540">
    <property type="component" value="Unassembled WGS sequence"/>
</dbReference>
<evidence type="ECO:0000313" key="7">
    <source>
        <dbReference type="Proteomes" id="UP000033540"/>
    </source>
</evidence>
<evidence type="ECO:0000256" key="3">
    <source>
        <dbReference type="ARBA" id="ARBA00022801"/>
    </source>
</evidence>
<feature type="domain" description="Glycoside hydrolase family 5 C-terminal" evidence="5">
    <location>
        <begin position="344"/>
        <end position="433"/>
    </location>
</feature>
<sequence>MNEPNRGLVGWADLTVLPSQQQLKKGTAPTAWQAILTGSGRACEVDTWDVGGMGLYRSGLTRVDSQGKPAWLLADYDDSRYGYKRDAGWKLGECVWSQHGVWDPDTDTLLRKDYFSRKLPPSIKGTADDDPKMVYAPHYYDGITLMTKKWNRFWNVDVFGVLRGRYLTPASAIKPGETAIRNCLRDQLSAIRKEGEDYMGNHPCVLTEFGIPFDMDDKHAYKTGDYSSQSSAMDANHFAVEGSLMGGYTLWQYMCQWNGEDLSIFSLDDLPLPLSPTAASRSNESTISFLQHTGLNTRESLDKSTVNPGNLKAKLRTPSITSRMMDVPELTNSPGFRAAEAYVRPSPVVIAGTILSYGFDLRNCTFTLKLLVHKTGSDAQTTDISLPGFHFPKDKCEVTVTSGKWTITTDDSDNSSIQRLRWWHLDGEQTIKVTGVPLPHHGPSSGPIVLPPLPHALGIVPSFCVNGQKTLVMKEKVWALAQGNFQIRDESNVELLQCKAKLFSLHHQKFFYDMQGNELWSLKHKLLSIPRQYYGEGPDGREVFHVQGHWHLGGARVTVSFVNTAGNSEPIELALSGNWIDRYGTITWNDRPVAQITRDYFNTRQILGDADTYYVTIAPGMDIALIVSLCVMYDEEMRKQRCNQGRLLKVGVLDPRVA</sequence>
<dbReference type="SUPFAM" id="SSF54518">
    <property type="entry name" value="Tubby C-terminal domain-like"/>
    <property type="match status" value="1"/>
</dbReference>
<dbReference type="InterPro" id="IPR013780">
    <property type="entry name" value="Glyco_hydro_b"/>
</dbReference>
<accession>A0A0F0I9T6</accession>
<protein>
    <submittedName>
        <fullName evidence="6">Tubby C 2</fullName>
    </submittedName>
</protein>
<dbReference type="InterPro" id="IPR041036">
    <property type="entry name" value="GH5_C"/>
</dbReference>
<organism evidence="6 7">
    <name type="scientific">Aspergillus parasiticus (strain ATCC 56775 / NRRL 5862 / SRRC 143 / SU-1)</name>
    <dbReference type="NCBI Taxonomy" id="1403190"/>
    <lineage>
        <taxon>Eukaryota</taxon>
        <taxon>Fungi</taxon>
        <taxon>Dikarya</taxon>
        <taxon>Ascomycota</taxon>
        <taxon>Pezizomycotina</taxon>
        <taxon>Eurotiomycetes</taxon>
        <taxon>Eurotiomycetidae</taxon>
        <taxon>Eurotiales</taxon>
        <taxon>Aspergillaceae</taxon>
        <taxon>Aspergillus</taxon>
        <taxon>Aspergillus subgen. Circumdati</taxon>
    </lineage>
</organism>
<evidence type="ECO:0000256" key="2">
    <source>
        <dbReference type="ARBA" id="ARBA00005641"/>
    </source>
</evidence>
<keyword evidence="4" id="KW-0326">Glycosidase</keyword>
<evidence type="ECO:0000259" key="5">
    <source>
        <dbReference type="Pfam" id="PF18564"/>
    </source>
</evidence>
<keyword evidence="3" id="KW-0378">Hydrolase</keyword>
<dbReference type="Gene3D" id="3.20.20.80">
    <property type="entry name" value="Glycosidases"/>
    <property type="match status" value="1"/>
</dbReference>
<dbReference type="SUPFAM" id="SSF51445">
    <property type="entry name" value="(Trans)glycosidases"/>
    <property type="match status" value="1"/>
</dbReference>
<dbReference type="PANTHER" id="PTHR31308">
    <property type="match status" value="1"/>
</dbReference>
<dbReference type="PANTHER" id="PTHR31308:SF5">
    <property type="entry name" value="ERGOSTERYL-BETA-GLUCOSIDASE"/>
    <property type="match status" value="1"/>
</dbReference>
<gene>
    <name evidence="6" type="ORF">P875_00033689</name>
</gene>
<reference evidence="6 7" key="1">
    <citation type="submission" date="2015-02" db="EMBL/GenBank/DDBJ databases">
        <title>Draft genome sequence of Aspergillus parasiticus SU-1.</title>
        <authorList>
            <person name="Yu J."/>
            <person name="Fedorova N."/>
            <person name="Yin Y."/>
            <person name="Losada L."/>
            <person name="Zafar N."/>
            <person name="Taujale R."/>
            <person name="Ehrlich K.C."/>
            <person name="Bhatnagar D."/>
            <person name="Cleveland T.E."/>
            <person name="Bennett J.W."/>
            <person name="Nierman W.C."/>
        </authorList>
    </citation>
    <scope>NUCLEOTIDE SEQUENCE [LARGE SCALE GENOMIC DNA]</scope>
    <source>
        <strain evidence="7">ATCC 56775 / NRRL 5862 / SRRC 143 / SU-1</strain>
    </source>
</reference>
<dbReference type="GO" id="GO:1904462">
    <property type="term" value="P:ergosteryl 3-beta-D-glucoside catabolic process"/>
    <property type="evidence" value="ECO:0007669"/>
    <property type="project" value="TreeGrafter"/>
</dbReference>
<dbReference type="InterPro" id="IPR038595">
    <property type="entry name" value="LOR_sf"/>
</dbReference>
<dbReference type="Pfam" id="PF18564">
    <property type="entry name" value="Glyco_hydro_5_C"/>
    <property type="match status" value="1"/>
</dbReference>
<dbReference type="STRING" id="1403190.A0A0F0I9T6"/>